<dbReference type="EMBL" id="JBHEZX010000005">
    <property type="protein sequence ID" value="MFC1410508.1"/>
    <property type="molecule type" value="Genomic_DNA"/>
</dbReference>
<organism evidence="1 2">
    <name type="scientific">Streptacidiphilus alkalitolerans</name>
    <dbReference type="NCBI Taxonomy" id="3342712"/>
    <lineage>
        <taxon>Bacteria</taxon>
        <taxon>Bacillati</taxon>
        <taxon>Actinomycetota</taxon>
        <taxon>Actinomycetes</taxon>
        <taxon>Kitasatosporales</taxon>
        <taxon>Streptomycetaceae</taxon>
        <taxon>Streptacidiphilus</taxon>
    </lineage>
</organism>
<accession>A0ABV6V9W1</accession>
<keyword evidence="2" id="KW-1185">Reference proteome</keyword>
<evidence type="ECO:0000313" key="1">
    <source>
        <dbReference type="EMBL" id="MFC1410508.1"/>
    </source>
</evidence>
<evidence type="ECO:0000313" key="2">
    <source>
        <dbReference type="Proteomes" id="UP001592582"/>
    </source>
</evidence>
<name>A0ABV6V9W1_9ACTN</name>
<sequence length="156" mass="16422">MTTPIADIPASSTPDARTWIFEGIGAQLAGAENVLVCLDEAGTYQPDDIVIVGDVHQTYSPEQTVGSGGRFWLREDFTVTVTVSVYRGGDDPAGVFARARQLADMVVAVVRSDPSLGGAVDRAMPTSAVQTGGWADEDGSGRESTIELEIGCMNTI</sequence>
<reference evidence="1 2" key="1">
    <citation type="submission" date="2024-09" db="EMBL/GenBank/DDBJ databases">
        <authorList>
            <person name="Lee S.D."/>
        </authorList>
    </citation>
    <scope>NUCLEOTIDE SEQUENCE [LARGE SCALE GENOMIC DNA]</scope>
    <source>
        <strain evidence="1 2">N1-1</strain>
    </source>
</reference>
<gene>
    <name evidence="1" type="ORF">ACEZDG_14665</name>
</gene>
<comment type="caution">
    <text evidence="1">The sequence shown here is derived from an EMBL/GenBank/DDBJ whole genome shotgun (WGS) entry which is preliminary data.</text>
</comment>
<dbReference type="Proteomes" id="UP001592582">
    <property type="component" value="Unassembled WGS sequence"/>
</dbReference>
<proteinExistence type="predicted"/>
<protein>
    <submittedName>
        <fullName evidence="1">Uncharacterized protein</fullName>
    </submittedName>
</protein>